<feature type="transmembrane region" description="Helical" evidence="5">
    <location>
        <begin position="209"/>
        <end position="227"/>
    </location>
</feature>
<evidence type="ECO:0000256" key="4">
    <source>
        <dbReference type="ARBA" id="ARBA00023136"/>
    </source>
</evidence>
<comment type="subcellular location">
    <subcellularLocation>
        <location evidence="1">Membrane</location>
        <topology evidence="1">Multi-pass membrane protein</topology>
    </subcellularLocation>
</comment>
<dbReference type="OrthoDB" id="2323813at2"/>
<sequence length="236" mass="26478">MNSTYRITLRSVGTFDSIRIILVNYLFLPLVSLLMFLLIAFNSNQDYTRSLIGTIVTTGITTSIGIISASVVYDQNIGLLEDFFSIRPAFHKYWLPKFVIANITATIEIVVLGGVGLVSLGETNLLPKLFLALPLIILISSLLGYFSANWGMNHENPYWLTNIMTACLVLLAGLIIPVRAYPLWLKLFAELLPISNLLDWILSKNFLDQGLLIIIAKLFAWYIICLTSSRIKQKAF</sequence>
<dbReference type="EMBL" id="LSNG01000041">
    <property type="protein sequence ID" value="KXN75265.1"/>
    <property type="molecule type" value="Genomic_DNA"/>
</dbReference>
<accession>A0A9X0J5C6</accession>
<dbReference type="InterPro" id="IPR013525">
    <property type="entry name" value="ABC2_TM"/>
</dbReference>
<name>A0A9X0J5C6_LACJH</name>
<feature type="transmembrane region" description="Helical" evidence="5">
    <location>
        <begin position="129"/>
        <end position="146"/>
    </location>
</feature>
<organism evidence="7 8">
    <name type="scientific">Lactobacillus johnsonii</name>
    <dbReference type="NCBI Taxonomy" id="33959"/>
    <lineage>
        <taxon>Bacteria</taxon>
        <taxon>Bacillati</taxon>
        <taxon>Bacillota</taxon>
        <taxon>Bacilli</taxon>
        <taxon>Lactobacillales</taxon>
        <taxon>Lactobacillaceae</taxon>
        <taxon>Lactobacillus</taxon>
    </lineage>
</organism>
<gene>
    <name evidence="7" type="ORF">AYJ53_00040</name>
</gene>
<comment type="caution">
    <text evidence="7">The sequence shown here is derived from an EMBL/GenBank/DDBJ whole genome shotgun (WGS) entry which is preliminary data.</text>
</comment>
<evidence type="ECO:0000313" key="8">
    <source>
        <dbReference type="Proteomes" id="UP000070346"/>
    </source>
</evidence>
<evidence type="ECO:0000256" key="3">
    <source>
        <dbReference type="ARBA" id="ARBA00022989"/>
    </source>
</evidence>
<keyword evidence="3 5" id="KW-1133">Transmembrane helix</keyword>
<proteinExistence type="predicted"/>
<evidence type="ECO:0000256" key="1">
    <source>
        <dbReference type="ARBA" id="ARBA00004141"/>
    </source>
</evidence>
<evidence type="ECO:0000256" key="5">
    <source>
        <dbReference type="SAM" id="Phobius"/>
    </source>
</evidence>
<keyword evidence="4 5" id="KW-0472">Membrane</keyword>
<evidence type="ECO:0000256" key="2">
    <source>
        <dbReference type="ARBA" id="ARBA00022692"/>
    </source>
</evidence>
<dbReference type="Pfam" id="PF01061">
    <property type="entry name" value="ABC2_membrane"/>
    <property type="match status" value="1"/>
</dbReference>
<protein>
    <recommendedName>
        <fullName evidence="6">ABC-2 type transporter transmembrane domain-containing protein</fullName>
    </recommendedName>
</protein>
<feature type="transmembrane region" description="Helical" evidence="5">
    <location>
        <begin position="158"/>
        <end position="176"/>
    </location>
</feature>
<feature type="transmembrane region" description="Helical" evidence="5">
    <location>
        <begin position="20"/>
        <end position="39"/>
    </location>
</feature>
<dbReference type="RefSeq" id="WP_061400901.1">
    <property type="nucleotide sequence ID" value="NZ_LSNG01000041.1"/>
</dbReference>
<dbReference type="GO" id="GO:0140359">
    <property type="term" value="F:ABC-type transporter activity"/>
    <property type="evidence" value="ECO:0007669"/>
    <property type="project" value="InterPro"/>
</dbReference>
<evidence type="ECO:0000259" key="6">
    <source>
        <dbReference type="Pfam" id="PF01061"/>
    </source>
</evidence>
<feature type="transmembrane region" description="Helical" evidence="5">
    <location>
        <begin position="93"/>
        <end position="117"/>
    </location>
</feature>
<feature type="transmembrane region" description="Helical" evidence="5">
    <location>
        <begin position="51"/>
        <end position="73"/>
    </location>
</feature>
<feature type="domain" description="ABC-2 type transporter transmembrane" evidence="6">
    <location>
        <begin position="26"/>
        <end position="201"/>
    </location>
</feature>
<reference evidence="7 8" key="1">
    <citation type="submission" date="2016-02" db="EMBL/GenBank/DDBJ databases">
        <title>Complete Genome Sequences of Lactobacillus johnsonii Strain W1.</title>
        <authorList>
            <person name="Sun Y."/>
            <person name="Wu X."/>
        </authorList>
    </citation>
    <scope>NUCLEOTIDE SEQUENCE [LARGE SCALE GENOMIC DNA]</scope>
    <source>
        <strain evidence="7 8">W1</strain>
    </source>
</reference>
<evidence type="ECO:0000313" key="7">
    <source>
        <dbReference type="EMBL" id="KXN75265.1"/>
    </source>
</evidence>
<dbReference type="GO" id="GO:0016020">
    <property type="term" value="C:membrane"/>
    <property type="evidence" value="ECO:0007669"/>
    <property type="project" value="UniProtKB-SubCell"/>
</dbReference>
<dbReference type="AlphaFoldDB" id="A0A9X0J5C6"/>
<dbReference type="Proteomes" id="UP000070346">
    <property type="component" value="Unassembled WGS sequence"/>
</dbReference>
<keyword evidence="2 5" id="KW-0812">Transmembrane</keyword>